<dbReference type="SUPFAM" id="SSF56935">
    <property type="entry name" value="Porins"/>
    <property type="match status" value="1"/>
</dbReference>
<dbReference type="PANTHER" id="PTHR32552">
    <property type="entry name" value="FERRICHROME IRON RECEPTOR-RELATED"/>
    <property type="match status" value="1"/>
</dbReference>
<keyword evidence="7" id="KW-0732">Signal</keyword>
<evidence type="ECO:0000256" key="6">
    <source>
        <dbReference type="ARBA" id="ARBA00022692"/>
    </source>
</evidence>
<dbReference type="Gene3D" id="2.170.130.10">
    <property type="entry name" value="TonB-dependent receptor, plug domain"/>
    <property type="match status" value="1"/>
</dbReference>
<dbReference type="InterPro" id="IPR000531">
    <property type="entry name" value="Beta-barrel_TonB"/>
</dbReference>
<keyword evidence="6 14" id="KW-0812">Transmembrane</keyword>
<feature type="domain" description="TonB-dependent receptor-like beta-barrel" evidence="16">
    <location>
        <begin position="233"/>
        <end position="659"/>
    </location>
</feature>
<organism evidence="18 19">
    <name type="scientific">Pigmentiphaga aceris</name>
    <dbReference type="NCBI Taxonomy" id="1940612"/>
    <lineage>
        <taxon>Bacteria</taxon>
        <taxon>Pseudomonadati</taxon>
        <taxon>Pseudomonadota</taxon>
        <taxon>Betaproteobacteria</taxon>
        <taxon>Burkholderiales</taxon>
        <taxon>Alcaligenaceae</taxon>
        <taxon>Pigmentiphaga</taxon>
    </lineage>
</organism>
<comment type="similarity">
    <text evidence="2 14 15">Belongs to the TonB-dependent receptor family.</text>
</comment>
<dbReference type="AlphaFoldDB" id="A0A5C0B664"/>
<dbReference type="PROSITE" id="PS52016">
    <property type="entry name" value="TONB_DEPENDENT_REC_3"/>
    <property type="match status" value="1"/>
</dbReference>
<dbReference type="InterPro" id="IPR036942">
    <property type="entry name" value="Beta-barrel_TonB_sf"/>
</dbReference>
<keyword evidence="8" id="KW-0408">Iron</keyword>
<keyword evidence="19" id="KW-1185">Reference proteome</keyword>
<evidence type="ECO:0000256" key="13">
    <source>
        <dbReference type="ARBA" id="ARBA00023237"/>
    </source>
</evidence>
<dbReference type="InterPro" id="IPR039426">
    <property type="entry name" value="TonB-dep_rcpt-like"/>
</dbReference>
<comment type="subcellular location">
    <subcellularLocation>
        <location evidence="1 14">Cell outer membrane</location>
        <topology evidence="1 14">Multi-pass membrane protein</topology>
    </subcellularLocation>
</comment>
<gene>
    <name evidence="18" type="ORF">FXN63_19285</name>
</gene>
<dbReference type="GO" id="GO:0015344">
    <property type="term" value="F:siderophore uptake transmembrane transporter activity"/>
    <property type="evidence" value="ECO:0007669"/>
    <property type="project" value="TreeGrafter"/>
</dbReference>
<dbReference type="Pfam" id="PF07715">
    <property type="entry name" value="Plug"/>
    <property type="match status" value="1"/>
</dbReference>
<keyword evidence="5" id="KW-0410">Iron transport</keyword>
<evidence type="ECO:0000259" key="17">
    <source>
        <dbReference type="Pfam" id="PF07715"/>
    </source>
</evidence>
<accession>A0A5C0B664</accession>
<evidence type="ECO:0000256" key="5">
    <source>
        <dbReference type="ARBA" id="ARBA00022496"/>
    </source>
</evidence>
<evidence type="ECO:0000256" key="3">
    <source>
        <dbReference type="ARBA" id="ARBA00022448"/>
    </source>
</evidence>
<evidence type="ECO:0000256" key="15">
    <source>
        <dbReference type="RuleBase" id="RU003357"/>
    </source>
</evidence>
<dbReference type="OrthoDB" id="9760620at2"/>
<evidence type="ECO:0000256" key="10">
    <source>
        <dbReference type="ARBA" id="ARBA00023077"/>
    </source>
</evidence>
<name>A0A5C0B664_9BURK</name>
<evidence type="ECO:0000256" key="8">
    <source>
        <dbReference type="ARBA" id="ARBA00023004"/>
    </source>
</evidence>
<evidence type="ECO:0000313" key="18">
    <source>
        <dbReference type="EMBL" id="QEI09436.1"/>
    </source>
</evidence>
<keyword evidence="9" id="KW-0406">Ion transport</keyword>
<dbReference type="Gene3D" id="2.40.170.20">
    <property type="entry name" value="TonB-dependent receptor, beta-barrel domain"/>
    <property type="match status" value="1"/>
</dbReference>
<evidence type="ECO:0000256" key="1">
    <source>
        <dbReference type="ARBA" id="ARBA00004571"/>
    </source>
</evidence>
<keyword evidence="3 14" id="KW-0813">Transport</keyword>
<evidence type="ECO:0000256" key="7">
    <source>
        <dbReference type="ARBA" id="ARBA00022729"/>
    </source>
</evidence>
<dbReference type="GO" id="GO:0009279">
    <property type="term" value="C:cell outer membrane"/>
    <property type="evidence" value="ECO:0007669"/>
    <property type="project" value="UniProtKB-SubCell"/>
</dbReference>
<dbReference type="EMBL" id="CP043046">
    <property type="protein sequence ID" value="QEI09436.1"/>
    <property type="molecule type" value="Genomic_DNA"/>
</dbReference>
<dbReference type="CDD" id="cd01347">
    <property type="entry name" value="ligand_gated_channel"/>
    <property type="match status" value="1"/>
</dbReference>
<dbReference type="InterPro" id="IPR012910">
    <property type="entry name" value="Plug_dom"/>
</dbReference>
<evidence type="ECO:0000313" key="19">
    <source>
        <dbReference type="Proteomes" id="UP000325161"/>
    </source>
</evidence>
<dbReference type="PANTHER" id="PTHR32552:SF68">
    <property type="entry name" value="FERRICHROME OUTER MEMBRANE TRANSPORTER_PHAGE RECEPTOR"/>
    <property type="match status" value="1"/>
</dbReference>
<evidence type="ECO:0000259" key="16">
    <source>
        <dbReference type="Pfam" id="PF00593"/>
    </source>
</evidence>
<dbReference type="KEGG" id="pacr:FXN63_19285"/>
<reference evidence="18 19" key="1">
    <citation type="submission" date="2019-08" db="EMBL/GenBank/DDBJ databases">
        <title>Amphibian skin-associated Pigmentiphaga: genome sequence and occurrence across geography and hosts.</title>
        <authorList>
            <person name="Bletz M.C."/>
            <person name="Bunk B."/>
            <person name="Sproeer C."/>
            <person name="Biwer P."/>
            <person name="Reiter S."/>
            <person name="Rabemananjara F.C.E."/>
            <person name="Schulz S."/>
            <person name="Overmann J."/>
            <person name="Vences M."/>
        </authorList>
    </citation>
    <scope>NUCLEOTIDE SEQUENCE [LARGE SCALE GENOMIC DNA]</scope>
    <source>
        <strain evidence="18 19">Mada1488</strain>
    </source>
</reference>
<protein>
    <submittedName>
        <fullName evidence="18">TonB-dependent receptor</fullName>
    </submittedName>
</protein>
<feature type="domain" description="TonB-dependent receptor plug" evidence="17">
    <location>
        <begin position="45"/>
        <end position="155"/>
    </location>
</feature>
<evidence type="ECO:0000256" key="2">
    <source>
        <dbReference type="ARBA" id="ARBA00009810"/>
    </source>
</evidence>
<evidence type="ECO:0000256" key="14">
    <source>
        <dbReference type="PROSITE-ProRule" id="PRU01360"/>
    </source>
</evidence>
<keyword evidence="10 15" id="KW-0798">TonB box</keyword>
<dbReference type="Pfam" id="PF00593">
    <property type="entry name" value="TonB_dep_Rec_b-barrel"/>
    <property type="match status" value="1"/>
</dbReference>
<dbReference type="InterPro" id="IPR037066">
    <property type="entry name" value="Plug_dom_sf"/>
</dbReference>
<keyword evidence="4 14" id="KW-1134">Transmembrane beta strand</keyword>
<keyword evidence="11 14" id="KW-0472">Membrane</keyword>
<proteinExistence type="inferred from homology"/>
<sequence length="697" mass="74629">MALAGVGLSTVGLAHAQTQPTSTAPEQPAVLEPIVVTGTRSPSSARSVPASVDSVDLGLIAPGQPGINASEVLIRVPGLVVQNRQNYAQDLQISSRGFGSRSAFGVRGIKLITDGIPASTPDGQGQAATFNLDTADRIDVLRGPLSTVYGSNAGGVIEMFSRDGQGAPRVITEVSGGSDGLRKYRIGAEGEYNGVGFLFDASRMSTDGYRDHSAATRQQQFGKINLKPDADSRLAITVSGLHQRDTQDPLGLTWDQAVSNPRGVAPVALQYNTRKSIDQQQLGVNYERQLVNGSAVQLNVYGGNRKVGQYLAIPPTAQASPRHAGGVVDFDRDFQGVGLRWLQTVSQAPGKLNLVAGIDYDRTQDDRTGYENFIGSTLGVRGRQRRNEIDTVTSLDPYAQANWVLGAWTLQAGLRHNTVRVDVDDKYLANGDDSGQRRFSKTTPSAGLMYAINPDINVYVSAGKGFETPTQAELAYSADGSGFNGALSPSTSTQYEAGIKARINERTRLNAAVFDIDTKNELVVATAAGGRTSYRNAAQTKRRGVELSLDSAFARDWTALVALTYLDATYDGSVGTGTSRIASGNKLPGVPQTTLYSEVAWQPRPWVSTAIEGVVRSKVYVEDTNSAKAAPGYGVINWRTRFEQTAGAWTFRQTLRLDNLFGKRYIGSVIVGDGNGRYYEPASGLTWFAGASAQYAF</sequence>
<keyword evidence="13 14" id="KW-0998">Cell outer membrane</keyword>
<keyword evidence="12 18" id="KW-0675">Receptor</keyword>
<dbReference type="Proteomes" id="UP000325161">
    <property type="component" value="Chromosome"/>
</dbReference>
<evidence type="ECO:0000256" key="11">
    <source>
        <dbReference type="ARBA" id="ARBA00023136"/>
    </source>
</evidence>
<evidence type="ECO:0000256" key="4">
    <source>
        <dbReference type="ARBA" id="ARBA00022452"/>
    </source>
</evidence>
<evidence type="ECO:0000256" key="12">
    <source>
        <dbReference type="ARBA" id="ARBA00023170"/>
    </source>
</evidence>
<evidence type="ECO:0000256" key="9">
    <source>
        <dbReference type="ARBA" id="ARBA00023065"/>
    </source>
</evidence>